<keyword evidence="2" id="KW-1185">Reference proteome</keyword>
<evidence type="ECO:0000313" key="2">
    <source>
        <dbReference type="Proteomes" id="UP000652219"/>
    </source>
</evidence>
<name>A0A8H6IXA4_9PEZI</name>
<protein>
    <submittedName>
        <fullName evidence="1">Uncharacterized protein</fullName>
    </submittedName>
</protein>
<reference evidence="1 2" key="1">
    <citation type="journal article" date="2020" name="Phytopathology">
        <title>Genome Sequence Resources of Colletotrichum truncatum, C. plurivorum, C. musicola, and C. sojae: Four Species Pathogenic to Soybean (Glycine max).</title>
        <authorList>
            <person name="Rogerio F."/>
            <person name="Boufleur T.R."/>
            <person name="Ciampi-Guillardi M."/>
            <person name="Sukno S.A."/>
            <person name="Thon M.R."/>
            <person name="Massola Junior N.S."/>
            <person name="Baroncelli R."/>
        </authorList>
    </citation>
    <scope>NUCLEOTIDE SEQUENCE [LARGE SCALE GENOMIC DNA]</scope>
    <source>
        <strain evidence="1 2">LFN0009</strain>
    </source>
</reference>
<dbReference type="Proteomes" id="UP000652219">
    <property type="component" value="Unassembled WGS sequence"/>
</dbReference>
<organism evidence="1 2">
    <name type="scientific">Colletotrichum sojae</name>
    <dbReference type="NCBI Taxonomy" id="2175907"/>
    <lineage>
        <taxon>Eukaryota</taxon>
        <taxon>Fungi</taxon>
        <taxon>Dikarya</taxon>
        <taxon>Ascomycota</taxon>
        <taxon>Pezizomycotina</taxon>
        <taxon>Sordariomycetes</taxon>
        <taxon>Hypocreomycetidae</taxon>
        <taxon>Glomerellales</taxon>
        <taxon>Glomerellaceae</taxon>
        <taxon>Colletotrichum</taxon>
        <taxon>Colletotrichum orchidearum species complex</taxon>
    </lineage>
</organism>
<proteinExistence type="predicted"/>
<dbReference type="AlphaFoldDB" id="A0A8H6IXA4"/>
<sequence>MEGGVDAAVDDDVRMLSERGSGAEDPRLALRVASPATPVGPCRPSLNNLNEEVAVISNPAGSTPPSLVRELRFKYVSFAADDDGWQVVDRGIQRDGDK</sequence>
<comment type="caution">
    <text evidence="1">The sequence shown here is derived from an EMBL/GenBank/DDBJ whole genome shotgun (WGS) entry which is preliminary data.</text>
</comment>
<evidence type="ECO:0000313" key="1">
    <source>
        <dbReference type="EMBL" id="KAF6802584.1"/>
    </source>
</evidence>
<dbReference type="EMBL" id="WIGN01000266">
    <property type="protein sequence ID" value="KAF6802584.1"/>
    <property type="molecule type" value="Genomic_DNA"/>
</dbReference>
<gene>
    <name evidence="1" type="ORF">CSOJ01_11499</name>
</gene>
<accession>A0A8H6IXA4</accession>